<sequence>MQKLITCALFGPIQVFNLGVQAVLQFFSSHSGNCDGNTFQQAGSHDLQPRQYMSARREARKVSPCRRNQTRYHL</sequence>
<dbReference type="Proteomes" id="UP000822688">
    <property type="component" value="Chromosome 2"/>
</dbReference>
<dbReference type="AlphaFoldDB" id="A0A8T0IVC7"/>
<evidence type="ECO:0000256" key="1">
    <source>
        <dbReference type="SAM" id="MobiDB-lite"/>
    </source>
</evidence>
<protein>
    <submittedName>
        <fullName evidence="2">Uncharacterized protein</fullName>
    </submittedName>
</protein>
<dbReference type="EMBL" id="CM026422">
    <property type="protein sequence ID" value="KAG0586323.1"/>
    <property type="molecule type" value="Genomic_DNA"/>
</dbReference>
<evidence type="ECO:0000313" key="3">
    <source>
        <dbReference type="Proteomes" id="UP000822688"/>
    </source>
</evidence>
<reference evidence="2" key="1">
    <citation type="submission" date="2020-06" db="EMBL/GenBank/DDBJ databases">
        <title>WGS assembly of Ceratodon purpureus strain R40.</title>
        <authorList>
            <person name="Carey S.B."/>
            <person name="Jenkins J."/>
            <person name="Shu S."/>
            <person name="Lovell J.T."/>
            <person name="Sreedasyam A."/>
            <person name="Maumus F."/>
            <person name="Tiley G.P."/>
            <person name="Fernandez-Pozo N."/>
            <person name="Barry K."/>
            <person name="Chen C."/>
            <person name="Wang M."/>
            <person name="Lipzen A."/>
            <person name="Daum C."/>
            <person name="Saski C.A."/>
            <person name="Payton A.C."/>
            <person name="Mcbreen J.C."/>
            <person name="Conrad R.E."/>
            <person name="Kollar L.M."/>
            <person name="Olsson S."/>
            <person name="Huttunen S."/>
            <person name="Landis J.B."/>
            <person name="Wickett N.J."/>
            <person name="Johnson M.G."/>
            <person name="Rensing S.A."/>
            <person name="Grimwood J."/>
            <person name="Schmutz J."/>
            <person name="Mcdaniel S.F."/>
        </authorList>
    </citation>
    <scope>NUCLEOTIDE SEQUENCE</scope>
    <source>
        <strain evidence="2">R40</strain>
    </source>
</reference>
<feature type="region of interest" description="Disordered" evidence="1">
    <location>
        <begin position="55"/>
        <end position="74"/>
    </location>
</feature>
<keyword evidence="3" id="KW-1185">Reference proteome</keyword>
<organism evidence="2 3">
    <name type="scientific">Ceratodon purpureus</name>
    <name type="common">Fire moss</name>
    <name type="synonym">Dicranum purpureum</name>
    <dbReference type="NCBI Taxonomy" id="3225"/>
    <lineage>
        <taxon>Eukaryota</taxon>
        <taxon>Viridiplantae</taxon>
        <taxon>Streptophyta</taxon>
        <taxon>Embryophyta</taxon>
        <taxon>Bryophyta</taxon>
        <taxon>Bryophytina</taxon>
        <taxon>Bryopsida</taxon>
        <taxon>Dicranidae</taxon>
        <taxon>Pseudoditrichales</taxon>
        <taxon>Ditrichaceae</taxon>
        <taxon>Ceratodon</taxon>
    </lineage>
</organism>
<gene>
    <name evidence="2" type="ORF">KC19_2G082500</name>
</gene>
<comment type="caution">
    <text evidence="2">The sequence shown here is derived from an EMBL/GenBank/DDBJ whole genome shotgun (WGS) entry which is preliminary data.</text>
</comment>
<name>A0A8T0IVC7_CERPU</name>
<accession>A0A8T0IVC7</accession>
<proteinExistence type="predicted"/>
<evidence type="ECO:0000313" key="2">
    <source>
        <dbReference type="EMBL" id="KAG0586323.1"/>
    </source>
</evidence>